<organism evidence="4 5">
    <name type="scientific">Gryllotalpicola daejeonensis</name>
    <dbReference type="NCBI Taxonomy" id="993087"/>
    <lineage>
        <taxon>Bacteria</taxon>
        <taxon>Bacillati</taxon>
        <taxon>Actinomycetota</taxon>
        <taxon>Actinomycetes</taxon>
        <taxon>Micrococcales</taxon>
        <taxon>Microbacteriaceae</taxon>
        <taxon>Gryllotalpicola</taxon>
    </lineage>
</organism>
<comment type="caution">
    <text evidence="4">The sequence shown here is derived from an EMBL/GenBank/DDBJ whole genome shotgun (WGS) entry which is preliminary data.</text>
</comment>
<evidence type="ECO:0000259" key="3">
    <source>
        <dbReference type="SMART" id="SM00331"/>
    </source>
</evidence>
<feature type="transmembrane region" description="Helical" evidence="2">
    <location>
        <begin position="142"/>
        <end position="164"/>
    </location>
</feature>
<dbReference type="EMBL" id="BAABBV010000001">
    <property type="protein sequence ID" value="GAA4159017.1"/>
    <property type="molecule type" value="Genomic_DNA"/>
</dbReference>
<reference evidence="4" key="2">
    <citation type="submission" date="2023-12" db="EMBL/GenBank/DDBJ databases">
        <authorList>
            <person name="Sun Q."/>
            <person name="Inoue M."/>
        </authorList>
    </citation>
    <scope>NUCLEOTIDE SEQUENCE</scope>
    <source>
        <strain evidence="4">JCM 17590</strain>
    </source>
</reference>
<sequence length="419" mass="43953">MKLSVGLLNNAVVRQLPIAVIFLIAAFVGLGLHGVPVTSMPLFGWSMVLMAAATALAVVAALRQSIRPLFAIVPAIDFVAIAFLRSATGQGASAFTALMVLAVLWLGSLSGRRHIYYAVIGIVIILLAPLVLVPGTTLDAPALVRLAVTMIVYSAAAVVVNVLAEDARLSVQLARREEDVVQSELDRAADVQRSLLPTNTAVADGVDVAGACLPAKSVGGDFFDWYATDDGMALTLGDVMGKGVGAGLIAAAVRAAVRSAHSVDDPSEALLRAADGLEVARAASDVTFTTLFHARLSNDGVLRWADAGHGLTAILRVDGTVERLVSQDLPLGIQVTDTWKTRTTRLEPSEVLVTVSDGVLDLFDDTESTIERVSEIARGNTEPAAIVAALTALAEQVPHDDDVTIVAVRREPVREPIPA</sequence>
<feature type="transmembrane region" description="Helical" evidence="2">
    <location>
        <begin position="12"/>
        <end position="30"/>
    </location>
</feature>
<feature type="transmembrane region" description="Helical" evidence="2">
    <location>
        <begin position="42"/>
        <end position="62"/>
    </location>
</feature>
<keyword evidence="2" id="KW-0812">Transmembrane</keyword>
<dbReference type="InterPro" id="IPR036457">
    <property type="entry name" value="PPM-type-like_dom_sf"/>
</dbReference>
<accession>A0ABP7ZI83</accession>
<keyword evidence="2" id="KW-0472">Membrane</keyword>
<dbReference type="SUPFAM" id="SSF81606">
    <property type="entry name" value="PP2C-like"/>
    <property type="match status" value="1"/>
</dbReference>
<keyword evidence="2" id="KW-1133">Transmembrane helix</keyword>
<dbReference type="InterPro" id="IPR052016">
    <property type="entry name" value="Bact_Sigma-Reg"/>
</dbReference>
<dbReference type="RefSeq" id="WP_344790914.1">
    <property type="nucleotide sequence ID" value="NZ_BAABBV010000001.1"/>
</dbReference>
<feature type="transmembrane region" description="Helical" evidence="2">
    <location>
        <begin position="69"/>
        <end position="85"/>
    </location>
</feature>
<dbReference type="SMART" id="SM00331">
    <property type="entry name" value="PP2C_SIG"/>
    <property type="match status" value="1"/>
</dbReference>
<dbReference type="Proteomes" id="UP001415169">
    <property type="component" value="Unassembled WGS sequence"/>
</dbReference>
<keyword evidence="5" id="KW-1185">Reference proteome</keyword>
<dbReference type="PANTHER" id="PTHR43156:SF2">
    <property type="entry name" value="STAGE II SPORULATION PROTEIN E"/>
    <property type="match status" value="1"/>
</dbReference>
<proteinExistence type="predicted"/>
<dbReference type="Gene3D" id="3.60.40.10">
    <property type="entry name" value="PPM-type phosphatase domain"/>
    <property type="match status" value="1"/>
</dbReference>
<evidence type="ECO:0000256" key="2">
    <source>
        <dbReference type="SAM" id="Phobius"/>
    </source>
</evidence>
<evidence type="ECO:0000313" key="5">
    <source>
        <dbReference type="Proteomes" id="UP001415169"/>
    </source>
</evidence>
<dbReference type="Pfam" id="PF07228">
    <property type="entry name" value="SpoIIE"/>
    <property type="match status" value="1"/>
</dbReference>
<feature type="transmembrane region" description="Helical" evidence="2">
    <location>
        <begin position="91"/>
        <end position="108"/>
    </location>
</feature>
<evidence type="ECO:0000313" key="4">
    <source>
        <dbReference type="EMBL" id="GAA4159017.1"/>
    </source>
</evidence>
<reference evidence="4" key="1">
    <citation type="journal article" date="2014" name="Int. J. Syst. Evol. Microbiol.">
        <title>Complete genome of a new Firmicutes species belonging to the dominant human colonic microbiota ('Ruminococcus bicirculans') reveals two chromosomes and a selective capacity to utilize plant glucans.</title>
        <authorList>
            <consortium name="NISC Comparative Sequencing Program"/>
            <person name="Wegmann U."/>
            <person name="Louis P."/>
            <person name="Goesmann A."/>
            <person name="Henrissat B."/>
            <person name="Duncan S.H."/>
            <person name="Flint H.J."/>
        </authorList>
    </citation>
    <scope>NUCLEOTIDE SEQUENCE</scope>
    <source>
        <strain evidence="4">JCM 17590</strain>
    </source>
</reference>
<evidence type="ECO:0000256" key="1">
    <source>
        <dbReference type="ARBA" id="ARBA00022801"/>
    </source>
</evidence>
<gene>
    <name evidence="4" type="ORF">GCM10022286_12750</name>
</gene>
<keyword evidence="1" id="KW-0378">Hydrolase</keyword>
<dbReference type="PANTHER" id="PTHR43156">
    <property type="entry name" value="STAGE II SPORULATION PROTEIN E-RELATED"/>
    <property type="match status" value="1"/>
</dbReference>
<feature type="transmembrane region" description="Helical" evidence="2">
    <location>
        <begin position="115"/>
        <end position="136"/>
    </location>
</feature>
<dbReference type="InterPro" id="IPR001932">
    <property type="entry name" value="PPM-type_phosphatase-like_dom"/>
</dbReference>
<name>A0ABP7ZI83_9MICO</name>
<protein>
    <recommendedName>
        <fullName evidence="3">PPM-type phosphatase domain-containing protein</fullName>
    </recommendedName>
</protein>
<feature type="domain" description="PPM-type phosphatase" evidence="3">
    <location>
        <begin position="203"/>
        <end position="410"/>
    </location>
</feature>